<sequence length="286" mass="32172">MDKKASGISGENALFGDVPNDVVGTTYEMGLDGIFDDGETDVIESPADAEEHVTTDIVADEGDNPITKVDDMIGYLKRECQDHGIAVRKEWVNVLTRKFHMSKKIYASHLDFFLLGVMGERHVAVEKDFKDTAVRLSDEVNKMSGISKKVADNETRMIKELDAKMKEMGSLIGKFNGVLNEFKGSMAVSSRPASVASWALDQTTETSREKNYNEFLKKLGFQDHHIKSPLMKKCTIMITDEMYDEVMLENTSEDTLGIYKEQIITYGQSIQKKVEKPIKKDPYADF</sequence>
<dbReference type="EMBL" id="LC632071">
    <property type="protein sequence ID" value="BCW02945.1"/>
    <property type="molecule type" value="Viral_cRNA"/>
</dbReference>
<name>A0A8D5WD59_NCMV</name>
<proteinExistence type="predicted"/>
<reference evidence="1" key="1">
    <citation type="journal article" name="Front. Microbiol.">
        <title>Identification of A Novel Quinvirus in the Family Betaflexiviridae that Infects Winter Wheat.</title>
        <authorList>
            <person name="Kondo H."/>
            <person name="Yoshida N."/>
            <person name="Fujita M."/>
            <person name="Maruyama K."/>
            <person name="Hyodo K."/>
            <person name="Hisano H."/>
            <person name="Tamada T."/>
            <person name="Andika I.B."/>
            <person name="Suzuki N."/>
        </authorList>
    </citation>
    <scope>NUCLEOTIDE SEQUENCE</scope>
    <source>
        <strain evidence="1">Naganuma-2</strain>
    </source>
</reference>
<protein>
    <submittedName>
        <fullName evidence="1">Phosphoprotein</fullName>
    </submittedName>
</protein>
<evidence type="ECO:0000313" key="1">
    <source>
        <dbReference type="EMBL" id="BCW02945.1"/>
    </source>
</evidence>
<accession>A0A8D5WD59</accession>
<gene>
    <name evidence="1" type="primary">P</name>
</gene>
<organism evidence="1">
    <name type="scientific">Northern cereal mosaic virus</name>
    <name type="common">NCMV</name>
    <dbReference type="NCBI Taxonomy" id="1985704"/>
    <lineage>
        <taxon>Viruses</taxon>
        <taxon>Riboviria</taxon>
        <taxon>Orthornavirae</taxon>
        <taxon>Negarnaviricota</taxon>
        <taxon>Haploviricotina</taxon>
        <taxon>Monjiviricetes</taxon>
        <taxon>Mononegavirales</taxon>
        <taxon>Rhabdoviridae</taxon>
        <taxon>Betarhabdovirinae</taxon>
        <taxon>Betacytorhabdovirus</taxon>
        <taxon>Betacytorhabdovirus graminae</taxon>
    </lineage>
</organism>
<organismHost>
    <name type="scientific">Hordeum vulgare</name>
    <name type="common">Barley</name>
    <dbReference type="NCBI Taxonomy" id="4513"/>
</organismHost>